<dbReference type="EMBL" id="JAGSPB010000001">
    <property type="protein sequence ID" value="MBV7264729.1"/>
    <property type="molecule type" value="Genomic_DNA"/>
</dbReference>
<feature type="transmembrane region" description="Helical" evidence="1">
    <location>
        <begin position="113"/>
        <end position="136"/>
    </location>
</feature>
<organism evidence="2 3">
    <name type="scientific">Erythrobacter ani</name>
    <dbReference type="NCBI Taxonomy" id="2827235"/>
    <lineage>
        <taxon>Bacteria</taxon>
        <taxon>Pseudomonadati</taxon>
        <taxon>Pseudomonadota</taxon>
        <taxon>Alphaproteobacteria</taxon>
        <taxon>Sphingomonadales</taxon>
        <taxon>Erythrobacteraceae</taxon>
        <taxon>Erythrobacter/Porphyrobacter group</taxon>
        <taxon>Erythrobacter</taxon>
    </lineage>
</organism>
<keyword evidence="3" id="KW-1185">Reference proteome</keyword>
<proteinExistence type="predicted"/>
<reference evidence="2 3" key="1">
    <citation type="submission" date="2021-04" db="EMBL/GenBank/DDBJ databases">
        <authorList>
            <person name="Pira H."/>
            <person name="Risdian C."/>
            <person name="Wink J."/>
        </authorList>
    </citation>
    <scope>NUCLEOTIDE SEQUENCE [LARGE SCALE GENOMIC DNA]</scope>
    <source>
        <strain evidence="2 3">WH131</strain>
    </source>
</reference>
<accession>A0ABS6SJ71</accession>
<dbReference type="InterPro" id="IPR025461">
    <property type="entry name" value="ABA4-like"/>
</dbReference>
<feature type="transmembrane region" description="Helical" evidence="1">
    <location>
        <begin position="6"/>
        <end position="24"/>
    </location>
</feature>
<keyword evidence="1" id="KW-1133">Transmembrane helix</keyword>
<evidence type="ECO:0000313" key="3">
    <source>
        <dbReference type="Proteomes" id="UP000699975"/>
    </source>
</evidence>
<keyword evidence="1" id="KW-0812">Transmembrane</keyword>
<feature type="transmembrane region" description="Helical" evidence="1">
    <location>
        <begin position="33"/>
        <end position="58"/>
    </location>
</feature>
<gene>
    <name evidence="2" type="ORF">KCG45_00890</name>
</gene>
<name>A0ABS6SJ71_9SPHN</name>
<keyword evidence="1" id="KW-0472">Membrane</keyword>
<dbReference type="RefSeq" id="WP_218315273.1">
    <property type="nucleotide sequence ID" value="NZ_JAGSPB010000001.1"/>
</dbReference>
<evidence type="ECO:0000313" key="2">
    <source>
        <dbReference type="EMBL" id="MBV7264729.1"/>
    </source>
</evidence>
<dbReference type="Pfam" id="PF14108">
    <property type="entry name" value="ABA4-like"/>
    <property type="match status" value="1"/>
</dbReference>
<comment type="caution">
    <text evidence="2">The sequence shown here is derived from an EMBL/GenBank/DDBJ whole genome shotgun (WGS) entry which is preliminary data.</text>
</comment>
<protein>
    <submittedName>
        <fullName evidence="2">DUF4281 domain-containing protein</fullName>
    </submittedName>
</protein>
<dbReference type="Proteomes" id="UP000699975">
    <property type="component" value="Unassembled WGS sequence"/>
</dbReference>
<sequence length="148" mass="16120">MDWGLVFSAVNLIALVAWVFLIAFPRWPSLLSAVLYMGVGLLCLIYSAGLIAVLSGVLPTGGGGANFTSIDGVRAIFSTDVGVTIGWTHYLAFDLFVGLWIARDADAKFFSRWLQAPILLATLMAGPLGLFIWLLIRERRARASGRFQ</sequence>
<evidence type="ECO:0000256" key="1">
    <source>
        <dbReference type="SAM" id="Phobius"/>
    </source>
</evidence>